<proteinExistence type="predicted"/>
<accession>A0AAD7UM16</accession>
<dbReference type="AlphaFoldDB" id="A0AAD7UM16"/>
<dbReference type="Proteomes" id="UP001230188">
    <property type="component" value="Unassembled WGS sequence"/>
</dbReference>
<evidence type="ECO:0000256" key="1">
    <source>
        <dbReference type="SAM" id="MobiDB-lite"/>
    </source>
</evidence>
<reference evidence="2" key="1">
    <citation type="submission" date="2023-01" db="EMBL/GenBank/DDBJ databases">
        <title>Metagenome sequencing of chrysophaentin producing Chrysophaeum taylorii.</title>
        <authorList>
            <person name="Davison J."/>
            <person name="Bewley C."/>
        </authorList>
    </citation>
    <scope>NUCLEOTIDE SEQUENCE</scope>
    <source>
        <strain evidence="2">NIES-1699</strain>
    </source>
</reference>
<comment type="caution">
    <text evidence="2">The sequence shown here is derived from an EMBL/GenBank/DDBJ whole genome shotgun (WGS) entry which is preliminary data.</text>
</comment>
<evidence type="ECO:0000313" key="3">
    <source>
        <dbReference type="Proteomes" id="UP001230188"/>
    </source>
</evidence>
<feature type="compositionally biased region" description="Basic and acidic residues" evidence="1">
    <location>
        <begin position="109"/>
        <end position="129"/>
    </location>
</feature>
<feature type="region of interest" description="Disordered" evidence="1">
    <location>
        <begin position="109"/>
        <end position="162"/>
    </location>
</feature>
<dbReference type="EMBL" id="JAQMWT010000069">
    <property type="protein sequence ID" value="KAJ8611563.1"/>
    <property type="molecule type" value="Genomic_DNA"/>
</dbReference>
<sequence length="162" mass="17186">MTPPWISLPGTAGGYGSRHIRVKVLSHYDGSSASSFGRHLLAWGEFADDDAAFDFELDTSCGNSVARADTFSFAGPNGPTERVPVGHANALAHRSAVCCADSSTNTAAERDPFEHSLADSQRDTVHATDLDAVPPPHRDSIDGPIPRANFGSFCEPDVDSDD</sequence>
<keyword evidence="3" id="KW-1185">Reference proteome</keyword>
<gene>
    <name evidence="2" type="ORF">CTAYLR_010175</name>
</gene>
<protein>
    <submittedName>
        <fullName evidence="2">Uncharacterized protein</fullName>
    </submittedName>
</protein>
<name>A0AAD7UM16_9STRA</name>
<organism evidence="2 3">
    <name type="scientific">Chrysophaeum taylorii</name>
    <dbReference type="NCBI Taxonomy" id="2483200"/>
    <lineage>
        <taxon>Eukaryota</taxon>
        <taxon>Sar</taxon>
        <taxon>Stramenopiles</taxon>
        <taxon>Ochrophyta</taxon>
        <taxon>Pelagophyceae</taxon>
        <taxon>Pelagomonadales</taxon>
        <taxon>Pelagomonadaceae</taxon>
        <taxon>Chrysophaeum</taxon>
    </lineage>
</organism>
<evidence type="ECO:0000313" key="2">
    <source>
        <dbReference type="EMBL" id="KAJ8611563.1"/>
    </source>
</evidence>